<evidence type="ECO:0000256" key="1">
    <source>
        <dbReference type="ARBA" id="ARBA00022884"/>
    </source>
</evidence>
<feature type="compositionally biased region" description="Low complexity" evidence="3">
    <location>
        <begin position="303"/>
        <end position="313"/>
    </location>
</feature>
<accession>A0AAN9EYK5</accession>
<dbReference type="Pfam" id="PF00076">
    <property type="entry name" value="RRM_1"/>
    <property type="match status" value="1"/>
</dbReference>
<keyword evidence="1 2" id="KW-0694">RNA-binding</keyword>
<dbReference type="Proteomes" id="UP001372338">
    <property type="component" value="Unassembled WGS sequence"/>
</dbReference>
<dbReference type="AlphaFoldDB" id="A0AAN9EYK5"/>
<protein>
    <recommendedName>
        <fullName evidence="4">RRM domain-containing protein</fullName>
    </recommendedName>
</protein>
<sequence length="313" mass="34550">MAASSSSSSSVSCPEFKECCPRPSRPYPRPPPPRSPRPPRADDVAFADLSDSDEGVSDEDDDCFCIPFPWLLQYHRERLGKPDLTETQLCQYFRDNLKREATDDDFNLEDWDQEWSEEDSVCYLAAKGAPQPHYQNRCIVTGLSKDTTIEELDELFCKAGKIVESKIIKDKKTGESEGFGFVSFEYEKSMFDAIQLFNGHLLRGHTLTVFKSINRGYPGTKDRSCSDVPPGTKDDDVPPAVSPETELSKQMMELVEGYEGPVFSVTKDSKDDGEGLSCGGGSPHSSGRRRIDEKGGYVVDMPADGGAAADGRG</sequence>
<comment type="caution">
    <text evidence="5">The sequence shown here is derived from an EMBL/GenBank/DDBJ whole genome shotgun (WGS) entry which is preliminary data.</text>
</comment>
<dbReference type="CDD" id="cd00590">
    <property type="entry name" value="RRM_SF"/>
    <property type="match status" value="1"/>
</dbReference>
<dbReference type="PROSITE" id="PS50102">
    <property type="entry name" value="RRM"/>
    <property type="match status" value="1"/>
</dbReference>
<dbReference type="SUPFAM" id="SSF54928">
    <property type="entry name" value="RNA-binding domain, RBD"/>
    <property type="match status" value="1"/>
</dbReference>
<gene>
    <name evidence="5" type="ORF">RIF29_18661</name>
</gene>
<organism evidence="5 6">
    <name type="scientific">Crotalaria pallida</name>
    <name type="common">Smooth rattlebox</name>
    <name type="synonym">Crotalaria striata</name>
    <dbReference type="NCBI Taxonomy" id="3830"/>
    <lineage>
        <taxon>Eukaryota</taxon>
        <taxon>Viridiplantae</taxon>
        <taxon>Streptophyta</taxon>
        <taxon>Embryophyta</taxon>
        <taxon>Tracheophyta</taxon>
        <taxon>Spermatophyta</taxon>
        <taxon>Magnoliopsida</taxon>
        <taxon>eudicotyledons</taxon>
        <taxon>Gunneridae</taxon>
        <taxon>Pentapetalae</taxon>
        <taxon>rosids</taxon>
        <taxon>fabids</taxon>
        <taxon>Fabales</taxon>
        <taxon>Fabaceae</taxon>
        <taxon>Papilionoideae</taxon>
        <taxon>50 kb inversion clade</taxon>
        <taxon>genistoids sensu lato</taxon>
        <taxon>core genistoids</taxon>
        <taxon>Crotalarieae</taxon>
        <taxon>Crotalaria</taxon>
    </lineage>
</organism>
<feature type="domain" description="RRM" evidence="4">
    <location>
        <begin position="136"/>
        <end position="214"/>
    </location>
</feature>
<reference evidence="5 6" key="1">
    <citation type="submission" date="2024-01" db="EMBL/GenBank/DDBJ databases">
        <title>The genomes of 5 underutilized Papilionoideae crops provide insights into root nodulation and disease resistanc.</title>
        <authorList>
            <person name="Yuan L."/>
        </authorList>
    </citation>
    <scope>NUCLEOTIDE SEQUENCE [LARGE SCALE GENOMIC DNA]</scope>
    <source>
        <strain evidence="5">ZHUSHIDOU_FW_LH</strain>
        <tissue evidence="5">Leaf</tissue>
    </source>
</reference>
<dbReference type="EMBL" id="JAYWIO010000004">
    <property type="protein sequence ID" value="KAK7266022.1"/>
    <property type="molecule type" value="Genomic_DNA"/>
</dbReference>
<dbReference type="InterPro" id="IPR000504">
    <property type="entry name" value="RRM_dom"/>
</dbReference>
<feature type="compositionally biased region" description="Pro residues" evidence="3">
    <location>
        <begin position="23"/>
        <end position="38"/>
    </location>
</feature>
<dbReference type="InterPro" id="IPR052462">
    <property type="entry name" value="SLIRP/GR-RBP-like"/>
</dbReference>
<feature type="compositionally biased region" description="Acidic residues" evidence="3">
    <location>
        <begin position="50"/>
        <end position="59"/>
    </location>
</feature>
<feature type="compositionally biased region" description="Low complexity" evidence="3">
    <location>
        <begin position="1"/>
        <end position="12"/>
    </location>
</feature>
<feature type="region of interest" description="Disordered" evidence="3">
    <location>
        <begin position="264"/>
        <end position="313"/>
    </location>
</feature>
<proteinExistence type="predicted"/>
<dbReference type="PANTHER" id="PTHR48027">
    <property type="entry name" value="HETEROGENEOUS NUCLEAR RIBONUCLEOPROTEIN 87F-RELATED"/>
    <property type="match status" value="1"/>
</dbReference>
<feature type="region of interest" description="Disordered" evidence="3">
    <location>
        <begin position="1"/>
        <end position="59"/>
    </location>
</feature>
<evidence type="ECO:0000259" key="4">
    <source>
        <dbReference type="PROSITE" id="PS50102"/>
    </source>
</evidence>
<name>A0AAN9EYK5_CROPI</name>
<evidence type="ECO:0000313" key="6">
    <source>
        <dbReference type="Proteomes" id="UP001372338"/>
    </source>
</evidence>
<dbReference type="InterPro" id="IPR035979">
    <property type="entry name" value="RBD_domain_sf"/>
</dbReference>
<dbReference type="SMART" id="SM00360">
    <property type="entry name" value="RRM"/>
    <property type="match status" value="1"/>
</dbReference>
<dbReference type="GO" id="GO:0003723">
    <property type="term" value="F:RNA binding"/>
    <property type="evidence" value="ECO:0007669"/>
    <property type="project" value="UniProtKB-UniRule"/>
</dbReference>
<dbReference type="Gene3D" id="3.30.70.330">
    <property type="match status" value="1"/>
</dbReference>
<evidence type="ECO:0000313" key="5">
    <source>
        <dbReference type="EMBL" id="KAK7266022.1"/>
    </source>
</evidence>
<evidence type="ECO:0000256" key="3">
    <source>
        <dbReference type="SAM" id="MobiDB-lite"/>
    </source>
</evidence>
<keyword evidence="6" id="KW-1185">Reference proteome</keyword>
<dbReference type="InterPro" id="IPR012677">
    <property type="entry name" value="Nucleotide-bd_a/b_plait_sf"/>
</dbReference>
<evidence type="ECO:0000256" key="2">
    <source>
        <dbReference type="PROSITE-ProRule" id="PRU00176"/>
    </source>
</evidence>
<feature type="region of interest" description="Disordered" evidence="3">
    <location>
        <begin position="220"/>
        <end position="244"/>
    </location>
</feature>